<comment type="caution">
    <text evidence="5">The sequence shown here is derived from an EMBL/GenBank/DDBJ whole genome shotgun (WGS) entry which is preliminary data.</text>
</comment>
<keyword evidence="3" id="KW-1133">Transmembrane helix</keyword>
<dbReference type="PANTHER" id="PTHR45138:SF9">
    <property type="entry name" value="DIGUANYLATE CYCLASE DGCM-RELATED"/>
    <property type="match status" value="1"/>
</dbReference>
<dbReference type="InterPro" id="IPR029787">
    <property type="entry name" value="Nucleotide_cyclase"/>
</dbReference>
<sequence length="284" mass="31092">MQFYLATSFIFPRSLRLRLFALCFFATHLPLIGYLLWGVSTGRVALAEFALLTLATMVGTAVALIGIGALLNPIHALADALHADDAPPSTLPEVGDVIRTLYSGVHRAAHETRNRIDGLHQAAHEDPLTGVLNRRGFLAELSALPVNRRKGCIAVLDIDYFKRVNDLNGHEEGDRVLAAFAARVAALMRRADLIARWGGEEFAIFFQDCIEDEASWSLARVATRMREDPIGAIHGRPISFSAGVCRWTGGPIDEALARADEALYEAKQAGRDRICRAKPLLLQA</sequence>
<evidence type="ECO:0000313" key="5">
    <source>
        <dbReference type="EMBL" id="MFD1106229.1"/>
    </source>
</evidence>
<dbReference type="EMBL" id="JBHTLS010000131">
    <property type="protein sequence ID" value="MFD1106229.1"/>
    <property type="molecule type" value="Genomic_DNA"/>
</dbReference>
<feature type="transmembrane region" description="Helical" evidence="3">
    <location>
        <begin position="19"/>
        <end position="37"/>
    </location>
</feature>
<evidence type="ECO:0000256" key="3">
    <source>
        <dbReference type="SAM" id="Phobius"/>
    </source>
</evidence>
<dbReference type="NCBIfam" id="TIGR00254">
    <property type="entry name" value="GGDEF"/>
    <property type="match status" value="1"/>
</dbReference>
<keyword evidence="3" id="KW-0472">Membrane</keyword>
<dbReference type="SMART" id="SM00267">
    <property type="entry name" value="GGDEF"/>
    <property type="match status" value="1"/>
</dbReference>
<dbReference type="Pfam" id="PF00990">
    <property type="entry name" value="GGDEF"/>
    <property type="match status" value="1"/>
</dbReference>
<protein>
    <recommendedName>
        <fullName evidence="1">diguanylate cyclase</fullName>
        <ecNumber evidence="1">2.7.7.65</ecNumber>
    </recommendedName>
</protein>
<dbReference type="CDD" id="cd01949">
    <property type="entry name" value="GGDEF"/>
    <property type="match status" value="1"/>
</dbReference>
<name>A0ABW3P2L1_9SPHN</name>
<feature type="transmembrane region" description="Helical" evidence="3">
    <location>
        <begin position="49"/>
        <end position="71"/>
    </location>
</feature>
<accession>A0ABW3P2L1</accession>
<feature type="domain" description="GGDEF" evidence="4">
    <location>
        <begin position="149"/>
        <end position="279"/>
    </location>
</feature>
<dbReference type="InterPro" id="IPR043128">
    <property type="entry name" value="Rev_trsase/Diguanyl_cyclase"/>
</dbReference>
<comment type="catalytic activity">
    <reaction evidence="2">
        <text>2 GTP = 3',3'-c-di-GMP + 2 diphosphate</text>
        <dbReference type="Rhea" id="RHEA:24898"/>
        <dbReference type="ChEBI" id="CHEBI:33019"/>
        <dbReference type="ChEBI" id="CHEBI:37565"/>
        <dbReference type="ChEBI" id="CHEBI:58805"/>
        <dbReference type="EC" id="2.7.7.65"/>
    </reaction>
</comment>
<dbReference type="GO" id="GO:0052621">
    <property type="term" value="F:diguanylate cyclase activity"/>
    <property type="evidence" value="ECO:0007669"/>
    <property type="project" value="UniProtKB-EC"/>
</dbReference>
<keyword evidence="5" id="KW-0548">Nucleotidyltransferase</keyword>
<dbReference type="PROSITE" id="PS50887">
    <property type="entry name" value="GGDEF"/>
    <property type="match status" value="1"/>
</dbReference>
<keyword evidence="6" id="KW-1185">Reference proteome</keyword>
<keyword evidence="3" id="KW-0812">Transmembrane</keyword>
<dbReference type="InterPro" id="IPR000160">
    <property type="entry name" value="GGDEF_dom"/>
</dbReference>
<evidence type="ECO:0000256" key="1">
    <source>
        <dbReference type="ARBA" id="ARBA00012528"/>
    </source>
</evidence>
<keyword evidence="5" id="KW-0808">Transferase</keyword>
<dbReference type="InterPro" id="IPR050469">
    <property type="entry name" value="Diguanylate_Cyclase"/>
</dbReference>
<dbReference type="Gene3D" id="3.30.70.270">
    <property type="match status" value="1"/>
</dbReference>
<dbReference type="Proteomes" id="UP001597203">
    <property type="component" value="Unassembled WGS sequence"/>
</dbReference>
<proteinExistence type="predicted"/>
<organism evidence="5 6">
    <name type="scientific">Sphingobium olei</name>
    <dbReference type="NCBI Taxonomy" id="420955"/>
    <lineage>
        <taxon>Bacteria</taxon>
        <taxon>Pseudomonadati</taxon>
        <taxon>Pseudomonadota</taxon>
        <taxon>Alphaproteobacteria</taxon>
        <taxon>Sphingomonadales</taxon>
        <taxon>Sphingomonadaceae</taxon>
        <taxon>Sphingobium</taxon>
    </lineage>
</organism>
<dbReference type="SUPFAM" id="SSF55073">
    <property type="entry name" value="Nucleotide cyclase"/>
    <property type="match status" value="1"/>
</dbReference>
<evidence type="ECO:0000259" key="4">
    <source>
        <dbReference type="PROSITE" id="PS50887"/>
    </source>
</evidence>
<gene>
    <name evidence="5" type="ORF">ACFQ24_15290</name>
</gene>
<evidence type="ECO:0000313" key="6">
    <source>
        <dbReference type="Proteomes" id="UP001597203"/>
    </source>
</evidence>
<dbReference type="PANTHER" id="PTHR45138">
    <property type="entry name" value="REGULATORY COMPONENTS OF SENSORY TRANSDUCTION SYSTEM"/>
    <property type="match status" value="1"/>
</dbReference>
<dbReference type="RefSeq" id="WP_380912728.1">
    <property type="nucleotide sequence ID" value="NZ_JBHTLS010000131.1"/>
</dbReference>
<dbReference type="EC" id="2.7.7.65" evidence="1"/>
<evidence type="ECO:0000256" key="2">
    <source>
        <dbReference type="ARBA" id="ARBA00034247"/>
    </source>
</evidence>
<reference evidence="6" key="1">
    <citation type="journal article" date="2019" name="Int. J. Syst. Evol. Microbiol.">
        <title>The Global Catalogue of Microorganisms (GCM) 10K type strain sequencing project: providing services to taxonomists for standard genome sequencing and annotation.</title>
        <authorList>
            <consortium name="The Broad Institute Genomics Platform"/>
            <consortium name="The Broad Institute Genome Sequencing Center for Infectious Disease"/>
            <person name="Wu L."/>
            <person name="Ma J."/>
        </authorList>
    </citation>
    <scope>NUCLEOTIDE SEQUENCE [LARGE SCALE GENOMIC DNA]</scope>
    <source>
        <strain evidence="6">CCUG 54329</strain>
    </source>
</reference>